<gene>
    <name evidence="2" type="ORF">AZ468_15250</name>
</gene>
<dbReference type="EMBL" id="LUAX01000007">
    <property type="protein sequence ID" value="OAM96921.1"/>
    <property type="molecule type" value="Genomic_DNA"/>
</dbReference>
<accession>A0A178J4W6</accession>
<evidence type="ECO:0000313" key="2">
    <source>
        <dbReference type="EMBL" id="OAM96921.1"/>
    </source>
</evidence>
<keyword evidence="1" id="KW-0472">Membrane</keyword>
<reference evidence="2 3" key="1">
    <citation type="submission" date="2016-03" db="EMBL/GenBank/DDBJ databases">
        <title>Draft genome sequence of the Vibrio tubiashii subs. europaeus.</title>
        <authorList>
            <person name="Spinard E."/>
            <person name="Dubert J."/>
            <person name="Nelson D.R."/>
            <person name="Barja J.L."/>
        </authorList>
    </citation>
    <scope>NUCLEOTIDE SEQUENCE [LARGE SCALE GENOMIC DNA]</scope>
    <source>
        <strain evidence="3">PP-638</strain>
    </source>
</reference>
<evidence type="ECO:0000256" key="1">
    <source>
        <dbReference type="SAM" id="Phobius"/>
    </source>
</evidence>
<keyword evidence="1" id="KW-0812">Transmembrane</keyword>
<keyword evidence="1" id="KW-1133">Transmembrane helix</keyword>
<organism evidence="2 3">
    <name type="scientific">Vibrio europaeus</name>
    <dbReference type="NCBI Taxonomy" id="300876"/>
    <lineage>
        <taxon>Bacteria</taxon>
        <taxon>Pseudomonadati</taxon>
        <taxon>Pseudomonadota</taxon>
        <taxon>Gammaproteobacteria</taxon>
        <taxon>Vibrionales</taxon>
        <taxon>Vibrionaceae</taxon>
        <taxon>Vibrio</taxon>
        <taxon>Vibrio oreintalis group</taxon>
    </lineage>
</organism>
<protein>
    <submittedName>
        <fullName evidence="2">Uncharacterized protein</fullName>
    </submittedName>
</protein>
<sequence>MSLLIDIPYKLNIFLTLATWVAHWLGKFLVIAIFLIASSALINEMCLSFGVKILSENHWLFVLSNLVYNVRAWAPATAVVATTVAMGHFRTLEVNIEKENRERDSARTEQRT</sequence>
<name>A0A178J4W6_9VIBR</name>
<dbReference type="AlphaFoldDB" id="A0A178J4W6"/>
<comment type="caution">
    <text evidence="2">The sequence shown here is derived from an EMBL/GenBank/DDBJ whole genome shotgun (WGS) entry which is preliminary data.</text>
</comment>
<dbReference type="Proteomes" id="UP000094761">
    <property type="component" value="Unassembled WGS sequence"/>
</dbReference>
<proteinExistence type="predicted"/>
<evidence type="ECO:0000313" key="3">
    <source>
        <dbReference type="Proteomes" id="UP000094761"/>
    </source>
</evidence>
<feature type="transmembrane region" description="Helical" evidence="1">
    <location>
        <begin position="20"/>
        <end position="42"/>
    </location>
</feature>